<dbReference type="GO" id="GO:0016485">
    <property type="term" value="P:protein processing"/>
    <property type="evidence" value="ECO:0007669"/>
    <property type="project" value="TreeGrafter"/>
</dbReference>
<dbReference type="VEuPathDB" id="VectorBase:HLOH_061645"/>
<evidence type="ECO:0000259" key="10">
    <source>
        <dbReference type="Pfam" id="PF05649"/>
    </source>
</evidence>
<keyword evidence="5" id="KW-0378">Hydrolase</keyword>
<keyword evidence="6" id="KW-0862">Zinc</keyword>
<name>A0A9J6G3Q7_HAELO</name>
<dbReference type="Proteomes" id="UP000821853">
    <property type="component" value="Chromosome 3"/>
</dbReference>
<dbReference type="EMBL" id="JABSTR010000005">
    <property type="protein sequence ID" value="KAH9369599.1"/>
    <property type="molecule type" value="Genomic_DNA"/>
</dbReference>
<evidence type="ECO:0000256" key="8">
    <source>
        <dbReference type="SAM" id="Phobius"/>
    </source>
</evidence>
<keyword evidence="8" id="KW-0472">Membrane</keyword>
<proteinExistence type="inferred from homology"/>
<evidence type="ECO:0000259" key="9">
    <source>
        <dbReference type="Pfam" id="PF01431"/>
    </source>
</evidence>
<evidence type="ECO:0000256" key="2">
    <source>
        <dbReference type="ARBA" id="ARBA00007357"/>
    </source>
</evidence>
<dbReference type="Pfam" id="PF01431">
    <property type="entry name" value="Peptidase_M13"/>
    <property type="match status" value="1"/>
</dbReference>
<comment type="caution">
    <text evidence="11">The sequence shown here is derived from an EMBL/GenBank/DDBJ whole genome shotgun (WGS) entry which is preliminary data.</text>
</comment>
<dbReference type="Gene3D" id="1.10.1380.10">
    <property type="entry name" value="Neutral endopeptidase , domain2"/>
    <property type="match status" value="1"/>
</dbReference>
<dbReference type="PANTHER" id="PTHR11733:SF241">
    <property type="entry name" value="GH26575P-RELATED"/>
    <property type="match status" value="1"/>
</dbReference>
<gene>
    <name evidence="11" type="ORF">HPB48_011507</name>
</gene>
<keyword evidence="8" id="KW-1133">Transmembrane helix</keyword>
<dbReference type="InterPro" id="IPR008753">
    <property type="entry name" value="Peptidase_M13_N"/>
</dbReference>
<dbReference type="OrthoDB" id="6483516at2759"/>
<dbReference type="InterPro" id="IPR024079">
    <property type="entry name" value="MetalloPept_cat_dom_sf"/>
</dbReference>
<accession>A0A9J6G3Q7</accession>
<evidence type="ECO:0000256" key="6">
    <source>
        <dbReference type="ARBA" id="ARBA00022833"/>
    </source>
</evidence>
<keyword evidence="4" id="KW-0479">Metal-binding</keyword>
<evidence type="ECO:0000256" key="4">
    <source>
        <dbReference type="ARBA" id="ARBA00022723"/>
    </source>
</evidence>
<evidence type="ECO:0000256" key="7">
    <source>
        <dbReference type="ARBA" id="ARBA00023049"/>
    </source>
</evidence>
<dbReference type="InterPro" id="IPR042089">
    <property type="entry name" value="Peptidase_M13_dom_2"/>
</dbReference>
<feature type="transmembrane region" description="Helical" evidence="8">
    <location>
        <begin position="20"/>
        <end position="47"/>
    </location>
</feature>
<evidence type="ECO:0000256" key="1">
    <source>
        <dbReference type="ARBA" id="ARBA00001947"/>
    </source>
</evidence>
<dbReference type="SUPFAM" id="SSF55486">
    <property type="entry name" value="Metalloproteases ('zincins'), catalytic domain"/>
    <property type="match status" value="1"/>
</dbReference>
<sequence length="710" mass="78967">MAGAGDAPSPPAKTEAKNGSFITSILNFFIVVTCLTIIGTLLFLLIYGERAELLYRESMKQRLCEAADCAQVARIMRLGPVTGSLPCKDFYSYVCTPWAEANAKGVDASWLSSQSYVEKLQADMRLRAPNVTHQTVLDMVLITYQSCLNSVKEPLGPEMKKVFDKFHIGNWPNFAYTDVESYNVFNEIMNLDMIGGMQVVFIFENAMVGESVLRRRRSIQASPFICPYAPGSDNDVKHSYEAYVQKALELFDYKDNAAAKEVAGIHLKLCDASKADGDTYTLHAFDEIVSSTRDLGVSESDWKNSLEAMGTITPGTQFHTKLSYIKEALMHLIKAEAPEKVMRFVGFSILAQIAAAQEDFLKLRNEYFYLDHPVARIPVQVDSCLAFIITHFMEAWNVYVLSSANTKKEVSKDVSNLVASIKSSMLQRVRNTPWMDELSKSRTFEKLARTTVVPPVVGAYLRTFNLTDKYATLDALSPVDYYGNQLKIRANNAGYNIRGTKRNLGERNQAIAGGDARPSLNMVHVYAGLLQLPFYSLDVPLAIKYGGIGTLTGRQLAFLLTGKSVKKDATGSAKSWWSGQVYQEYKRRAMCFARQANLSAAVGDEPNHLVDYLGARIALDAFLDAKADRKRRLLLPDVPLSDEQLFFIAFCHAMCASVEVDGQLMLPVTALKRCNGAVMNMPEFAKAFHCNSSADSNDAILNPAYKCRLY</sequence>
<dbReference type="GO" id="GO:0005886">
    <property type="term" value="C:plasma membrane"/>
    <property type="evidence" value="ECO:0007669"/>
    <property type="project" value="TreeGrafter"/>
</dbReference>
<evidence type="ECO:0000256" key="5">
    <source>
        <dbReference type="ARBA" id="ARBA00022801"/>
    </source>
</evidence>
<comment type="cofactor">
    <cofactor evidence="1">
        <name>Zn(2+)</name>
        <dbReference type="ChEBI" id="CHEBI:29105"/>
    </cofactor>
</comment>
<dbReference type="Pfam" id="PF05649">
    <property type="entry name" value="Peptidase_M13_N"/>
    <property type="match status" value="1"/>
</dbReference>
<keyword evidence="12" id="KW-1185">Reference proteome</keyword>
<dbReference type="GO" id="GO:0004222">
    <property type="term" value="F:metalloendopeptidase activity"/>
    <property type="evidence" value="ECO:0007669"/>
    <property type="project" value="InterPro"/>
</dbReference>
<evidence type="ECO:0000256" key="3">
    <source>
        <dbReference type="ARBA" id="ARBA00022670"/>
    </source>
</evidence>
<keyword evidence="8" id="KW-0812">Transmembrane</keyword>
<keyword evidence="7" id="KW-0482">Metalloprotease</keyword>
<organism evidence="11 12">
    <name type="scientific">Haemaphysalis longicornis</name>
    <name type="common">Bush tick</name>
    <dbReference type="NCBI Taxonomy" id="44386"/>
    <lineage>
        <taxon>Eukaryota</taxon>
        <taxon>Metazoa</taxon>
        <taxon>Ecdysozoa</taxon>
        <taxon>Arthropoda</taxon>
        <taxon>Chelicerata</taxon>
        <taxon>Arachnida</taxon>
        <taxon>Acari</taxon>
        <taxon>Parasitiformes</taxon>
        <taxon>Ixodida</taxon>
        <taxon>Ixodoidea</taxon>
        <taxon>Ixodidae</taxon>
        <taxon>Haemaphysalinae</taxon>
        <taxon>Haemaphysalis</taxon>
    </lineage>
</organism>
<dbReference type="InterPro" id="IPR018497">
    <property type="entry name" value="Peptidase_M13_C"/>
</dbReference>
<dbReference type="PANTHER" id="PTHR11733">
    <property type="entry name" value="ZINC METALLOPROTEASE FAMILY M13 NEPRILYSIN-RELATED"/>
    <property type="match status" value="1"/>
</dbReference>
<dbReference type="GO" id="GO:0046872">
    <property type="term" value="F:metal ion binding"/>
    <property type="evidence" value="ECO:0007669"/>
    <property type="project" value="UniProtKB-KW"/>
</dbReference>
<evidence type="ECO:0000313" key="11">
    <source>
        <dbReference type="EMBL" id="KAH9369599.1"/>
    </source>
</evidence>
<evidence type="ECO:0000313" key="12">
    <source>
        <dbReference type="Proteomes" id="UP000821853"/>
    </source>
</evidence>
<feature type="domain" description="Peptidase M13 C-terminal" evidence="9">
    <location>
        <begin position="518"/>
        <end position="696"/>
    </location>
</feature>
<comment type="similarity">
    <text evidence="2">Belongs to the peptidase M13 family.</text>
</comment>
<dbReference type="Gene3D" id="3.40.390.10">
    <property type="entry name" value="Collagenase (Catalytic Domain)"/>
    <property type="match status" value="1"/>
</dbReference>
<dbReference type="OMA" id="DMVLITY"/>
<dbReference type="PROSITE" id="PS51885">
    <property type="entry name" value="NEPRILYSIN"/>
    <property type="match status" value="1"/>
</dbReference>
<feature type="domain" description="Peptidase M13 N-terminal" evidence="10">
    <location>
        <begin position="86"/>
        <end position="451"/>
    </location>
</feature>
<dbReference type="InterPro" id="IPR000718">
    <property type="entry name" value="Peptidase_M13"/>
</dbReference>
<dbReference type="AlphaFoldDB" id="A0A9J6G3Q7"/>
<reference evidence="11 12" key="1">
    <citation type="journal article" date="2020" name="Cell">
        <title>Large-Scale Comparative Analyses of Tick Genomes Elucidate Their Genetic Diversity and Vector Capacities.</title>
        <authorList>
            <consortium name="Tick Genome and Microbiome Consortium (TIGMIC)"/>
            <person name="Jia N."/>
            <person name="Wang J."/>
            <person name="Shi W."/>
            <person name="Du L."/>
            <person name="Sun Y."/>
            <person name="Zhan W."/>
            <person name="Jiang J.F."/>
            <person name="Wang Q."/>
            <person name="Zhang B."/>
            <person name="Ji P."/>
            <person name="Bell-Sakyi L."/>
            <person name="Cui X.M."/>
            <person name="Yuan T.T."/>
            <person name="Jiang B.G."/>
            <person name="Yang W.F."/>
            <person name="Lam T.T."/>
            <person name="Chang Q.C."/>
            <person name="Ding S.J."/>
            <person name="Wang X.J."/>
            <person name="Zhu J.G."/>
            <person name="Ruan X.D."/>
            <person name="Zhao L."/>
            <person name="Wei J.T."/>
            <person name="Ye R.Z."/>
            <person name="Que T.C."/>
            <person name="Du C.H."/>
            <person name="Zhou Y.H."/>
            <person name="Cheng J.X."/>
            <person name="Dai P.F."/>
            <person name="Guo W.B."/>
            <person name="Han X.H."/>
            <person name="Huang E.J."/>
            <person name="Li L.F."/>
            <person name="Wei W."/>
            <person name="Gao Y.C."/>
            <person name="Liu J.Z."/>
            <person name="Shao H.Z."/>
            <person name="Wang X."/>
            <person name="Wang C.C."/>
            <person name="Yang T.C."/>
            <person name="Huo Q.B."/>
            <person name="Li W."/>
            <person name="Chen H.Y."/>
            <person name="Chen S.E."/>
            <person name="Zhou L.G."/>
            <person name="Ni X.B."/>
            <person name="Tian J.H."/>
            <person name="Sheng Y."/>
            <person name="Liu T."/>
            <person name="Pan Y.S."/>
            <person name="Xia L.Y."/>
            <person name="Li J."/>
            <person name="Zhao F."/>
            <person name="Cao W.C."/>
        </authorList>
    </citation>
    <scope>NUCLEOTIDE SEQUENCE [LARGE SCALE GENOMIC DNA]</scope>
    <source>
        <strain evidence="11">HaeL-2018</strain>
    </source>
</reference>
<keyword evidence="3" id="KW-0645">Protease</keyword>
<protein>
    <submittedName>
        <fullName evidence="11">Uncharacterized protein</fullName>
    </submittedName>
</protein>